<dbReference type="InterPro" id="IPR039421">
    <property type="entry name" value="Type_1_exporter"/>
</dbReference>
<dbReference type="GO" id="GO:0015421">
    <property type="term" value="F:ABC-type oligopeptide transporter activity"/>
    <property type="evidence" value="ECO:0007669"/>
    <property type="project" value="TreeGrafter"/>
</dbReference>
<dbReference type="Proteomes" id="UP000034711">
    <property type="component" value="Unassembled WGS sequence"/>
</dbReference>
<dbReference type="PROSITE" id="PS50929">
    <property type="entry name" value="ABC_TM1F"/>
    <property type="match status" value="1"/>
</dbReference>
<dbReference type="AlphaFoldDB" id="A0A0G1XMB2"/>
<sequence length="595" mass="67417">MAKRSIKKEPIVSVSFGKVLRTYNGMLRGFRWPFVLCMLVAGLAATIGVFTPWFHKAIFDLLVQSEPSTQVVDKALRVVFWFAIFLLTQFVVWRTSGFITAWAIPSASKRLHASSFAYLIRHSYRFFTNQFAGSLVRQMNRFIDSFLELHELVQWEFLPLFISMVGASVSLSLRNRWLGIILITWMIFYLVVNYGLARWKLKYDEQKSIADSAMVGALSDGITNSLNIKFFSAYNGEEKRYAESVGTFVRWWRFNWNLSEAIMAIQVFFYIVLEIGIVYYAVRVWGSGLLTVGDLALIQGFILQMIGKLWDFGRNVRRLFELSAQASEMVAILETPHEVKDIPGAKPLRIERGAITFHDVSFHYQKERGIIRGFHLSVRTGEKVALVGPSGAGKSTVTKLLLRLFDLTGGSIQIDGQDISSVTLESLWRNVSYVPQDPILFHRSLKENIRYGKPNATEYEMIAAAKKARCHEFISSLPHGYETFVGERGVKLSGGERQRVAIARAILKNAPILVLDEATSSLDSESELLIQQSLAELMKGKTVIAIAHRLSTIMKMDRIVVMHNGKIIEMGTHDELLKEVGTYQRLWNIQAGGFI</sequence>
<dbReference type="PROSITE" id="PS00211">
    <property type="entry name" value="ABC_TRANSPORTER_1"/>
    <property type="match status" value="1"/>
</dbReference>
<evidence type="ECO:0000256" key="2">
    <source>
        <dbReference type="ARBA" id="ARBA00022692"/>
    </source>
</evidence>
<keyword evidence="6 7" id="KW-0472">Membrane</keyword>
<comment type="subcellular location">
    <subcellularLocation>
        <location evidence="1">Cell membrane</location>
        <topology evidence="1">Multi-pass membrane protein</topology>
    </subcellularLocation>
</comment>
<evidence type="ECO:0000256" key="4">
    <source>
        <dbReference type="ARBA" id="ARBA00022840"/>
    </source>
</evidence>
<dbReference type="Gene3D" id="1.20.1560.10">
    <property type="entry name" value="ABC transporter type 1, transmembrane domain"/>
    <property type="match status" value="1"/>
</dbReference>
<evidence type="ECO:0000313" key="10">
    <source>
        <dbReference type="EMBL" id="KKW32423.1"/>
    </source>
</evidence>
<dbReference type="Gene3D" id="3.40.50.300">
    <property type="entry name" value="P-loop containing nucleotide triphosphate hydrolases"/>
    <property type="match status" value="1"/>
</dbReference>
<keyword evidence="2 7" id="KW-0812">Transmembrane</keyword>
<comment type="caution">
    <text evidence="10">The sequence shown here is derived from an EMBL/GenBank/DDBJ whole genome shotgun (WGS) entry which is preliminary data.</text>
</comment>
<proteinExistence type="predicted"/>
<dbReference type="InterPro" id="IPR003593">
    <property type="entry name" value="AAA+_ATPase"/>
</dbReference>
<dbReference type="Pfam" id="PF00005">
    <property type="entry name" value="ABC_tran"/>
    <property type="match status" value="1"/>
</dbReference>
<dbReference type="PATRIC" id="fig|1618980.3.peg.415"/>
<feature type="transmembrane region" description="Helical" evidence="7">
    <location>
        <begin position="177"/>
        <end position="197"/>
    </location>
</feature>
<evidence type="ECO:0000256" key="1">
    <source>
        <dbReference type="ARBA" id="ARBA00004651"/>
    </source>
</evidence>
<keyword evidence="3" id="KW-0547">Nucleotide-binding</keyword>
<dbReference type="PANTHER" id="PTHR43394:SF1">
    <property type="entry name" value="ATP-BINDING CASSETTE SUB-FAMILY B MEMBER 10, MITOCHONDRIAL"/>
    <property type="match status" value="1"/>
</dbReference>
<evidence type="ECO:0000256" key="3">
    <source>
        <dbReference type="ARBA" id="ARBA00022741"/>
    </source>
</evidence>
<keyword evidence="5 7" id="KW-1133">Transmembrane helix</keyword>
<feature type="transmembrane region" description="Helical" evidence="7">
    <location>
        <begin position="34"/>
        <end position="55"/>
    </location>
</feature>
<dbReference type="InterPro" id="IPR011527">
    <property type="entry name" value="ABC1_TM_dom"/>
</dbReference>
<evidence type="ECO:0000256" key="6">
    <source>
        <dbReference type="ARBA" id="ARBA00023136"/>
    </source>
</evidence>
<dbReference type="SUPFAM" id="SSF52540">
    <property type="entry name" value="P-loop containing nucleoside triphosphate hydrolases"/>
    <property type="match status" value="1"/>
</dbReference>
<dbReference type="InterPro" id="IPR036640">
    <property type="entry name" value="ABC1_TM_sf"/>
</dbReference>
<evidence type="ECO:0000259" key="8">
    <source>
        <dbReference type="PROSITE" id="PS50893"/>
    </source>
</evidence>
<dbReference type="InterPro" id="IPR017871">
    <property type="entry name" value="ABC_transporter-like_CS"/>
</dbReference>
<reference evidence="10 11" key="1">
    <citation type="journal article" date="2015" name="Nature">
        <title>rRNA introns, odd ribosomes, and small enigmatic genomes across a large radiation of phyla.</title>
        <authorList>
            <person name="Brown C.T."/>
            <person name="Hug L.A."/>
            <person name="Thomas B.C."/>
            <person name="Sharon I."/>
            <person name="Castelle C.J."/>
            <person name="Singh A."/>
            <person name="Wilkins M.J."/>
            <person name="Williams K.H."/>
            <person name="Banfield J.F."/>
        </authorList>
    </citation>
    <scope>NUCLEOTIDE SEQUENCE [LARGE SCALE GENOMIC DNA]</scope>
</reference>
<evidence type="ECO:0000259" key="9">
    <source>
        <dbReference type="PROSITE" id="PS50929"/>
    </source>
</evidence>
<dbReference type="FunFam" id="3.40.50.300:FF:000218">
    <property type="entry name" value="Multidrug ABC transporter ATP-binding protein"/>
    <property type="match status" value="1"/>
</dbReference>
<dbReference type="PANTHER" id="PTHR43394">
    <property type="entry name" value="ATP-DEPENDENT PERMEASE MDL1, MITOCHONDRIAL"/>
    <property type="match status" value="1"/>
</dbReference>
<gene>
    <name evidence="10" type="ORF">UY77_C0024G0007</name>
</gene>
<dbReference type="InterPro" id="IPR027417">
    <property type="entry name" value="P-loop_NTPase"/>
</dbReference>
<evidence type="ECO:0000256" key="7">
    <source>
        <dbReference type="SAM" id="Phobius"/>
    </source>
</evidence>
<feature type="transmembrane region" description="Helical" evidence="7">
    <location>
        <begin position="75"/>
        <end position="93"/>
    </location>
</feature>
<evidence type="ECO:0000313" key="11">
    <source>
        <dbReference type="Proteomes" id="UP000034711"/>
    </source>
</evidence>
<feature type="domain" description="ABC transmembrane type-1" evidence="9">
    <location>
        <begin position="35"/>
        <end position="307"/>
    </location>
</feature>
<evidence type="ECO:0000256" key="5">
    <source>
        <dbReference type="ARBA" id="ARBA00022989"/>
    </source>
</evidence>
<organism evidence="10 11">
    <name type="scientific">Candidatus Uhrbacteria bacterium GW2011_GWA2_53_10</name>
    <dbReference type="NCBI Taxonomy" id="1618980"/>
    <lineage>
        <taxon>Bacteria</taxon>
        <taxon>Candidatus Uhriibacteriota</taxon>
    </lineage>
</organism>
<keyword evidence="4" id="KW-0067">ATP-binding</keyword>
<dbReference type="GO" id="GO:0016887">
    <property type="term" value="F:ATP hydrolysis activity"/>
    <property type="evidence" value="ECO:0007669"/>
    <property type="project" value="InterPro"/>
</dbReference>
<dbReference type="EMBL" id="LCRI01000024">
    <property type="protein sequence ID" value="KKW32423.1"/>
    <property type="molecule type" value="Genomic_DNA"/>
</dbReference>
<dbReference type="SMART" id="SM00382">
    <property type="entry name" value="AAA"/>
    <property type="match status" value="1"/>
</dbReference>
<name>A0A0G1XMB2_9BACT</name>
<feature type="transmembrane region" description="Helical" evidence="7">
    <location>
        <begin position="261"/>
        <end position="282"/>
    </location>
</feature>
<dbReference type="GO" id="GO:0005524">
    <property type="term" value="F:ATP binding"/>
    <property type="evidence" value="ECO:0007669"/>
    <property type="project" value="UniProtKB-KW"/>
</dbReference>
<dbReference type="GO" id="GO:0005886">
    <property type="term" value="C:plasma membrane"/>
    <property type="evidence" value="ECO:0007669"/>
    <property type="project" value="UniProtKB-SubCell"/>
</dbReference>
<protein>
    <submittedName>
        <fullName evidence="10">ABC transporter-related protein</fullName>
    </submittedName>
</protein>
<accession>A0A0G1XMB2</accession>
<dbReference type="PROSITE" id="PS50893">
    <property type="entry name" value="ABC_TRANSPORTER_2"/>
    <property type="match status" value="1"/>
</dbReference>
<dbReference type="Pfam" id="PF00664">
    <property type="entry name" value="ABC_membrane"/>
    <property type="match status" value="1"/>
</dbReference>
<feature type="transmembrane region" description="Helical" evidence="7">
    <location>
        <begin position="288"/>
        <end position="310"/>
    </location>
</feature>
<dbReference type="SUPFAM" id="SSF90123">
    <property type="entry name" value="ABC transporter transmembrane region"/>
    <property type="match status" value="1"/>
</dbReference>
<dbReference type="InterPro" id="IPR003439">
    <property type="entry name" value="ABC_transporter-like_ATP-bd"/>
</dbReference>
<feature type="domain" description="ABC transporter" evidence="8">
    <location>
        <begin position="355"/>
        <end position="589"/>
    </location>
</feature>